<dbReference type="eggNOG" id="COG2755">
    <property type="taxonomic scope" value="Bacteria"/>
</dbReference>
<protein>
    <submittedName>
        <fullName evidence="1">Conserved protein</fullName>
    </submittedName>
</protein>
<accession>W6RSX4</accession>
<dbReference type="GO" id="GO:0016788">
    <property type="term" value="F:hydrolase activity, acting on ester bonds"/>
    <property type="evidence" value="ECO:0007669"/>
    <property type="project" value="UniProtKB-ARBA"/>
</dbReference>
<gene>
    <name evidence="1" type="ORF">LPU83_1716</name>
</gene>
<dbReference type="Proteomes" id="UP000019443">
    <property type="component" value="Chromosome"/>
</dbReference>
<name>W6RSX4_9HYPH</name>
<dbReference type="AlphaFoldDB" id="W6RSX4"/>
<dbReference type="SUPFAM" id="SSF52266">
    <property type="entry name" value="SGNH hydrolase"/>
    <property type="match status" value="1"/>
</dbReference>
<sequence length="397" mass="41592">MAALRSSILSPLSSPLFKPLGDPFAPLITQGIIANRFLAPTATGSVPPNYTSRRAHYAHPDGDVSNFKTVDCTFVFAGITADQAATRIIKRYIEYPAGVFTQVTWGGQPTVTLSTTTVVSDPINLTIPAGAQFWERTVNLTNTVSLFPLQQLPASSQALGVSDGNSASDLGNSGTITATSTQTTFGATVMIGDIAAPNAKSYVIFGDSIAWGEGDISNVGPKGGNGWLGRALDVHGYPYLKIAKQGQQAADLVSSPSRVQSLLAAMSFTDAVVEYGVNDLRLGRTQAQILADQQTIYGYVPGKRIYQTTITPRSSSTDSWATTVNQTAKTDGNMAALNPLNAAIRAKPANVNTVLEAADAAMSARDSDIWGGAFPPTTDGTHPNSVKAASMAAALAF</sequence>
<dbReference type="KEGG" id="rhl:LPU83_1716"/>
<evidence type="ECO:0000313" key="1">
    <source>
        <dbReference type="EMBL" id="CDM57381.1"/>
    </source>
</evidence>
<dbReference type="EMBL" id="HG916852">
    <property type="protein sequence ID" value="CDM57381.1"/>
    <property type="molecule type" value="Genomic_DNA"/>
</dbReference>
<organism evidence="1 2">
    <name type="scientific">Rhizobium favelukesii</name>
    <dbReference type="NCBI Taxonomy" id="348824"/>
    <lineage>
        <taxon>Bacteria</taxon>
        <taxon>Pseudomonadati</taxon>
        <taxon>Pseudomonadota</taxon>
        <taxon>Alphaproteobacteria</taxon>
        <taxon>Hyphomicrobiales</taxon>
        <taxon>Rhizobiaceae</taxon>
        <taxon>Rhizobium/Agrobacterium group</taxon>
        <taxon>Rhizobium</taxon>
    </lineage>
</organism>
<dbReference type="CDD" id="cd00229">
    <property type="entry name" value="SGNH_hydrolase"/>
    <property type="match status" value="1"/>
</dbReference>
<dbReference type="Gene3D" id="3.40.50.1110">
    <property type="entry name" value="SGNH hydrolase"/>
    <property type="match status" value="1"/>
</dbReference>
<dbReference type="HOGENOM" id="CLU_694213_0_0_5"/>
<dbReference type="RefSeq" id="WP_037069434.1">
    <property type="nucleotide sequence ID" value="NZ_HG916852.1"/>
</dbReference>
<evidence type="ECO:0000313" key="2">
    <source>
        <dbReference type="Proteomes" id="UP000019443"/>
    </source>
</evidence>
<keyword evidence="2" id="KW-1185">Reference proteome</keyword>
<dbReference type="InterPro" id="IPR036514">
    <property type="entry name" value="SGNH_hydro_sf"/>
</dbReference>
<reference evidence="1" key="1">
    <citation type="submission" date="2013-11" db="EMBL/GenBank/DDBJ databases">
        <title>Draft genome sequence of the broad-host-range Rhizobium sp. LPU83 strain, a member of the low-genetic diversity Oregon-like Rhizobium sp. group.</title>
        <authorList>
            <person name="Wibberg D."/>
            <person name="Puehler A."/>
            <person name="Schlueter A."/>
        </authorList>
    </citation>
    <scope>NUCLEOTIDE SEQUENCE [LARGE SCALE GENOMIC DNA]</scope>
    <source>
        <strain evidence="1">LPU83</strain>
    </source>
</reference>
<dbReference type="PATRIC" id="fig|348824.6.peg.1840"/>
<proteinExistence type="predicted"/>